<keyword evidence="1" id="KW-0732">Signal</keyword>
<dbReference type="EMBL" id="JBHRTS010000004">
    <property type="protein sequence ID" value="MFC3194121.1"/>
    <property type="molecule type" value="Genomic_DNA"/>
</dbReference>
<feature type="signal peptide" evidence="1">
    <location>
        <begin position="1"/>
        <end position="23"/>
    </location>
</feature>
<keyword evidence="3" id="KW-1185">Reference proteome</keyword>
<proteinExistence type="predicted"/>
<feature type="chain" id="PRO_5046949040" evidence="1">
    <location>
        <begin position="24"/>
        <end position="459"/>
    </location>
</feature>
<dbReference type="Proteomes" id="UP001595533">
    <property type="component" value="Unassembled WGS sequence"/>
</dbReference>
<evidence type="ECO:0000313" key="3">
    <source>
        <dbReference type="Proteomes" id="UP001595533"/>
    </source>
</evidence>
<gene>
    <name evidence="2" type="ORF">ACFODZ_07700</name>
</gene>
<dbReference type="RefSeq" id="WP_077412393.1">
    <property type="nucleotide sequence ID" value="NZ_JBHRTS010000004.1"/>
</dbReference>
<sequence>MKTSALKSFVLLCLFAVFSGGQAVSINPDGTGEVLIYPYYTARNNFNTSYSIVNTTAEAKAIKVRFLEGHQGVWMLDFNVYLGPFDVWTGALIPTTSSLPPVTGEPSVMHLTNDLSCAPDLDKSGTEFLPDSLPAGADMERSTEGYLVVIEMGQVNGASAAAIQHDGTGTPNDCTSLETAWDNGGYWFNDPNVDLSAPTGGLTGSLSLLNIAEGLAMGHDAVALSAFWQGDGMHTNPGNFFPHLGNAFPQSTLVTDQGIESFNWINGYEAVSAVLMSESILNQYDLSPFLIAFSEWVLNFPTKRFHTASEFDVPAPFSNYGDDVCINAQLHVYDPNTLTLPEQSLLLCGTVGILEFLSMGDTPGSQTAFLGSALFDNAMTSSGGNDSNGWGRLSFAQGSQAMITNDDRLLTGLPVVGFQTNKYTNSNAQVGILATYAKLVPHSHSRSITDDLIFADDLD</sequence>
<reference evidence="3" key="1">
    <citation type="journal article" date="2019" name="Int. J. Syst. Evol. Microbiol.">
        <title>The Global Catalogue of Microorganisms (GCM) 10K type strain sequencing project: providing services to taxonomists for standard genome sequencing and annotation.</title>
        <authorList>
            <consortium name="The Broad Institute Genomics Platform"/>
            <consortium name="The Broad Institute Genome Sequencing Center for Infectious Disease"/>
            <person name="Wu L."/>
            <person name="Ma J."/>
        </authorList>
    </citation>
    <scope>NUCLEOTIDE SEQUENCE [LARGE SCALE GENOMIC DNA]</scope>
    <source>
        <strain evidence="3">KCTC 42953</strain>
    </source>
</reference>
<organism evidence="2 3">
    <name type="scientific">Marinicella sediminis</name>
    <dbReference type="NCBI Taxonomy" id="1792834"/>
    <lineage>
        <taxon>Bacteria</taxon>
        <taxon>Pseudomonadati</taxon>
        <taxon>Pseudomonadota</taxon>
        <taxon>Gammaproteobacteria</taxon>
        <taxon>Lysobacterales</taxon>
        <taxon>Marinicellaceae</taxon>
        <taxon>Marinicella</taxon>
    </lineage>
</organism>
<name>A0ABV7JDE5_9GAMM</name>
<evidence type="ECO:0000313" key="2">
    <source>
        <dbReference type="EMBL" id="MFC3194121.1"/>
    </source>
</evidence>
<comment type="caution">
    <text evidence="2">The sequence shown here is derived from an EMBL/GenBank/DDBJ whole genome shotgun (WGS) entry which is preliminary data.</text>
</comment>
<accession>A0ABV7JDE5</accession>
<protein>
    <submittedName>
        <fullName evidence="2">Uncharacterized protein</fullName>
    </submittedName>
</protein>
<evidence type="ECO:0000256" key="1">
    <source>
        <dbReference type="SAM" id="SignalP"/>
    </source>
</evidence>